<feature type="transmembrane region" description="Helical" evidence="6">
    <location>
        <begin position="266"/>
        <end position="289"/>
    </location>
</feature>
<dbReference type="GO" id="GO:0005886">
    <property type="term" value="C:plasma membrane"/>
    <property type="evidence" value="ECO:0007669"/>
    <property type="project" value="UniProtKB-SubCell"/>
</dbReference>
<dbReference type="EMBL" id="SOAM01000003">
    <property type="protein sequence ID" value="TDS76142.1"/>
    <property type="molecule type" value="Genomic_DNA"/>
</dbReference>
<evidence type="ECO:0000256" key="5">
    <source>
        <dbReference type="ARBA" id="ARBA00023136"/>
    </source>
</evidence>
<keyword evidence="5 6" id="KW-0472">Membrane</keyword>
<proteinExistence type="predicted"/>
<dbReference type="PANTHER" id="PTHR42770">
    <property type="entry name" value="AMINO ACID TRANSPORTER-RELATED"/>
    <property type="match status" value="1"/>
</dbReference>
<evidence type="ECO:0000313" key="7">
    <source>
        <dbReference type="EMBL" id="TDS76142.1"/>
    </source>
</evidence>
<dbReference type="Pfam" id="PF13520">
    <property type="entry name" value="AA_permease_2"/>
    <property type="match status" value="1"/>
</dbReference>
<feature type="transmembrane region" description="Helical" evidence="6">
    <location>
        <begin position="402"/>
        <end position="425"/>
    </location>
</feature>
<feature type="transmembrane region" description="Helical" evidence="6">
    <location>
        <begin position="183"/>
        <end position="204"/>
    </location>
</feature>
<evidence type="ECO:0000256" key="2">
    <source>
        <dbReference type="ARBA" id="ARBA00022475"/>
    </source>
</evidence>
<comment type="subcellular location">
    <subcellularLocation>
        <location evidence="1">Cell membrane</location>
        <topology evidence="1">Multi-pass membrane protein</topology>
    </subcellularLocation>
</comment>
<keyword evidence="2" id="KW-1003">Cell membrane</keyword>
<feature type="transmembrane region" description="Helical" evidence="6">
    <location>
        <begin position="478"/>
        <end position="503"/>
    </location>
</feature>
<dbReference type="RefSeq" id="WP_211342722.1">
    <property type="nucleotide sequence ID" value="NZ_BAAARP010000001.1"/>
</dbReference>
<dbReference type="InterPro" id="IPR002293">
    <property type="entry name" value="AA/rel_permease1"/>
</dbReference>
<organism evidence="7 8">
    <name type="scientific">Amnibacterium kyonggiense</name>
    <dbReference type="NCBI Taxonomy" id="595671"/>
    <lineage>
        <taxon>Bacteria</taxon>
        <taxon>Bacillati</taxon>
        <taxon>Actinomycetota</taxon>
        <taxon>Actinomycetes</taxon>
        <taxon>Micrococcales</taxon>
        <taxon>Microbacteriaceae</taxon>
        <taxon>Amnibacterium</taxon>
    </lineage>
</organism>
<name>A0A4R7FJ82_9MICO</name>
<protein>
    <submittedName>
        <fullName evidence="7">Amino acid/polyamine/organocation transporter (APC superfamily)</fullName>
    </submittedName>
</protein>
<evidence type="ECO:0000256" key="1">
    <source>
        <dbReference type="ARBA" id="ARBA00004651"/>
    </source>
</evidence>
<dbReference type="PIRSF" id="PIRSF006060">
    <property type="entry name" value="AA_transporter"/>
    <property type="match status" value="1"/>
</dbReference>
<feature type="transmembrane region" description="Helical" evidence="6">
    <location>
        <begin position="437"/>
        <end position="458"/>
    </location>
</feature>
<gene>
    <name evidence="7" type="ORF">CLV52_3262</name>
</gene>
<dbReference type="GO" id="GO:0022857">
    <property type="term" value="F:transmembrane transporter activity"/>
    <property type="evidence" value="ECO:0007669"/>
    <property type="project" value="InterPro"/>
</dbReference>
<feature type="transmembrane region" description="Helical" evidence="6">
    <location>
        <begin position="110"/>
        <end position="132"/>
    </location>
</feature>
<feature type="transmembrane region" description="Helical" evidence="6">
    <location>
        <begin position="309"/>
        <end position="333"/>
    </location>
</feature>
<evidence type="ECO:0000256" key="3">
    <source>
        <dbReference type="ARBA" id="ARBA00022692"/>
    </source>
</evidence>
<dbReference type="AlphaFoldDB" id="A0A4R7FJ82"/>
<keyword evidence="8" id="KW-1185">Reference proteome</keyword>
<sequence length="534" mass="56694">MSEPLVTTVAAESAAVDKGLKKGAIGLLGSVVVATASTAPAYSLAASLGFIIVGGTSPVGVHAPAMLLLAFIPMYLIAQAYKELNSTDPDCGTTFTWATRAFGAITGWMGGWAIIIADIIVMANLAFIAGQYSFVFIGGFGLPGVAALSSNIWASTIVGLLWIALMTWICYRGIEISARLQYFLLGFEILLLFVFAGTALVRVATGQGEPYSIPFQWSWFSPAGLDFGQAIAPAILAAIFIYWGWDSAVSVNEETKDPARTPGRAAILSTVLLLVTYLLVSIATISFAGVGEKGVGLANPDNSGDVFSAMSAAAFGDSVLGHVLQVLFAATILTSASASTQTTILPTARTSLSMAAHKAIPAVFSRMHPRFQTPTWSTIGMGVVSCIFFLVVTAISQSLYNALIGSLGLMIAFYYGLTGFACVWFYRRTLFTSVGRFVFRGLFPLLGGLMLLVVFGYGAYEYSLPDWLTDANGKNVTIFGIGATGFVGIVGLLIGFVLLALYYRRGRAFFRGEVIPVAAYVEGRPVRDVHRVTD</sequence>
<comment type="caution">
    <text evidence="7">The sequence shown here is derived from an EMBL/GenBank/DDBJ whole genome shotgun (WGS) entry which is preliminary data.</text>
</comment>
<feature type="transmembrane region" description="Helical" evidence="6">
    <location>
        <begin position="59"/>
        <end position="78"/>
    </location>
</feature>
<keyword evidence="3 6" id="KW-0812">Transmembrane</keyword>
<evidence type="ECO:0000256" key="6">
    <source>
        <dbReference type="SAM" id="Phobius"/>
    </source>
</evidence>
<dbReference type="PANTHER" id="PTHR42770:SF7">
    <property type="entry name" value="MEMBRANE PROTEIN"/>
    <property type="match status" value="1"/>
</dbReference>
<feature type="transmembrane region" description="Helical" evidence="6">
    <location>
        <begin position="224"/>
        <end position="245"/>
    </location>
</feature>
<dbReference type="Gene3D" id="1.20.1740.10">
    <property type="entry name" value="Amino acid/polyamine transporter I"/>
    <property type="match status" value="1"/>
</dbReference>
<feature type="transmembrane region" description="Helical" evidence="6">
    <location>
        <begin position="27"/>
        <end position="53"/>
    </location>
</feature>
<dbReference type="InterPro" id="IPR050367">
    <property type="entry name" value="APC_superfamily"/>
</dbReference>
<feature type="transmembrane region" description="Helical" evidence="6">
    <location>
        <begin position="376"/>
        <end position="396"/>
    </location>
</feature>
<evidence type="ECO:0000313" key="8">
    <source>
        <dbReference type="Proteomes" id="UP000295344"/>
    </source>
</evidence>
<keyword evidence="4 6" id="KW-1133">Transmembrane helix</keyword>
<dbReference type="Proteomes" id="UP000295344">
    <property type="component" value="Unassembled WGS sequence"/>
</dbReference>
<evidence type="ECO:0000256" key="4">
    <source>
        <dbReference type="ARBA" id="ARBA00022989"/>
    </source>
</evidence>
<reference evidence="7 8" key="1">
    <citation type="submission" date="2019-03" db="EMBL/GenBank/DDBJ databases">
        <title>Genomic Encyclopedia of Archaeal and Bacterial Type Strains, Phase II (KMG-II): from individual species to whole genera.</title>
        <authorList>
            <person name="Goeker M."/>
        </authorList>
    </citation>
    <scope>NUCLEOTIDE SEQUENCE [LARGE SCALE GENOMIC DNA]</scope>
    <source>
        <strain evidence="7 8">DSM 24782</strain>
    </source>
</reference>
<feature type="transmembrane region" description="Helical" evidence="6">
    <location>
        <begin position="152"/>
        <end position="171"/>
    </location>
</feature>
<accession>A0A4R7FJ82</accession>